<comment type="caution">
    <text evidence="3">The sequence shown here is derived from an EMBL/GenBank/DDBJ whole genome shotgun (WGS) entry which is preliminary data.</text>
</comment>
<organism evidence="3 4">
    <name type="scientific">Candidatus Clostridium stratigraminis</name>
    <dbReference type="NCBI Taxonomy" id="3381661"/>
    <lineage>
        <taxon>Bacteria</taxon>
        <taxon>Bacillati</taxon>
        <taxon>Bacillota</taxon>
        <taxon>Clostridia</taxon>
        <taxon>Eubacteriales</taxon>
        <taxon>Clostridiaceae</taxon>
        <taxon>Clostridium</taxon>
    </lineage>
</organism>
<dbReference type="EC" id="3.5.1.28" evidence="3"/>
<dbReference type="InterPro" id="IPR002508">
    <property type="entry name" value="MurNAc-LAA_cat"/>
</dbReference>
<dbReference type="PANTHER" id="PTHR30404">
    <property type="entry name" value="N-ACETYLMURAMOYL-L-ALANINE AMIDASE"/>
    <property type="match status" value="1"/>
</dbReference>
<proteinExistence type="predicted"/>
<evidence type="ECO:0000256" key="1">
    <source>
        <dbReference type="ARBA" id="ARBA00022801"/>
    </source>
</evidence>
<feature type="domain" description="MurNAc-LAA" evidence="2">
    <location>
        <begin position="112"/>
        <end position="225"/>
    </location>
</feature>
<gene>
    <name evidence="3" type="primary">cwlD</name>
    <name evidence="3" type="ORF">ACJDUG_11415</name>
</gene>
<protein>
    <submittedName>
        <fullName evidence="3">N-acetylmuramoyl-L-alanine amidase CwlD</fullName>
        <ecNumber evidence="3">3.5.1.28</ecNumber>
    </submittedName>
</protein>
<dbReference type="Gene3D" id="3.40.630.40">
    <property type="entry name" value="Zn-dependent exopeptidases"/>
    <property type="match status" value="1"/>
</dbReference>
<dbReference type="InterPro" id="IPR014234">
    <property type="entry name" value="Spore_CwlD"/>
</dbReference>
<dbReference type="RefSeq" id="WP_406770030.1">
    <property type="nucleotide sequence ID" value="NZ_JBJHZZ010000007.1"/>
</dbReference>
<dbReference type="GO" id="GO:0008745">
    <property type="term" value="F:N-acetylmuramoyl-L-alanine amidase activity"/>
    <property type="evidence" value="ECO:0007669"/>
    <property type="project" value="UniProtKB-EC"/>
</dbReference>
<accession>A0ABW8T4V4</accession>
<keyword evidence="1 3" id="KW-0378">Hydrolase</keyword>
<evidence type="ECO:0000313" key="4">
    <source>
        <dbReference type="Proteomes" id="UP001623591"/>
    </source>
</evidence>
<evidence type="ECO:0000259" key="2">
    <source>
        <dbReference type="SMART" id="SM00646"/>
    </source>
</evidence>
<evidence type="ECO:0000313" key="3">
    <source>
        <dbReference type="EMBL" id="MFL0247579.1"/>
    </source>
</evidence>
<name>A0ABW8T4V4_9CLOT</name>
<dbReference type="SMART" id="SM00646">
    <property type="entry name" value="Ami_3"/>
    <property type="match status" value="1"/>
</dbReference>
<dbReference type="EMBL" id="JBJHZZ010000007">
    <property type="protein sequence ID" value="MFL0247579.1"/>
    <property type="molecule type" value="Genomic_DNA"/>
</dbReference>
<keyword evidence="4" id="KW-1185">Reference proteome</keyword>
<dbReference type="PANTHER" id="PTHR30404:SF0">
    <property type="entry name" value="N-ACETYLMURAMOYL-L-ALANINE AMIDASE AMIC"/>
    <property type="match status" value="1"/>
</dbReference>
<dbReference type="CDD" id="cd02696">
    <property type="entry name" value="MurNAc-LAA"/>
    <property type="match status" value="1"/>
</dbReference>
<dbReference type="Proteomes" id="UP001623591">
    <property type="component" value="Unassembled WGS sequence"/>
</dbReference>
<dbReference type="InterPro" id="IPR050695">
    <property type="entry name" value="N-acetylmuramoyl_amidase_3"/>
</dbReference>
<dbReference type="SUPFAM" id="SSF53187">
    <property type="entry name" value="Zn-dependent exopeptidases"/>
    <property type="match status" value="1"/>
</dbReference>
<dbReference type="Pfam" id="PF01520">
    <property type="entry name" value="Amidase_3"/>
    <property type="match status" value="1"/>
</dbReference>
<sequence length="231" mass="26398">MNFGKNIVIGIMLLCILLIPTYNVFAENYEEVTAEKKIILIDPGHGGYDGGAEGKTGIKEKNINLSISMKLKEMLKAEGFQVFMTREKDEALIDQRSSNYSTKKSQDLANRCKIKKEVNPDLFISIHQNHFPEGQYYGSQVWYSDFKESSVLAHLIQGNLIIDLDKNNKRVEKPARDNYKILRNNDTMPSVLVECGFLSNYNEELKLKSEDYQALIAKSLTRSIKTYLDEN</sequence>
<reference evidence="3 4" key="1">
    <citation type="submission" date="2024-11" db="EMBL/GenBank/DDBJ databases">
        <authorList>
            <person name="Heng Y.C."/>
            <person name="Lim A.C.H."/>
            <person name="Lee J.K.Y."/>
            <person name="Kittelmann S."/>
        </authorList>
    </citation>
    <scope>NUCLEOTIDE SEQUENCE [LARGE SCALE GENOMIC DNA]</scope>
    <source>
        <strain evidence="3 4">WILCCON 0185</strain>
    </source>
</reference>
<dbReference type="NCBIfam" id="TIGR02883">
    <property type="entry name" value="spore_cwlD"/>
    <property type="match status" value="1"/>
</dbReference>